<accession>W2HFJ7</accession>
<gene>
    <name evidence="3" type="ORF">L915_02856</name>
</gene>
<dbReference type="EMBL" id="KI684743">
    <property type="protein sequence ID" value="ETK94032.1"/>
    <property type="molecule type" value="Genomic_DNA"/>
</dbReference>
<feature type="domain" description="PiggyBac transposable element-derived protein" evidence="2">
    <location>
        <begin position="12"/>
        <end position="104"/>
    </location>
</feature>
<proteinExistence type="predicted"/>
<evidence type="ECO:0000256" key="1">
    <source>
        <dbReference type="SAM" id="MobiDB-lite"/>
    </source>
</evidence>
<protein>
    <recommendedName>
        <fullName evidence="2">PiggyBac transposable element-derived protein domain-containing protein</fullName>
    </recommendedName>
</protein>
<feature type="region of interest" description="Disordered" evidence="1">
    <location>
        <begin position="101"/>
        <end position="121"/>
    </location>
</feature>
<evidence type="ECO:0000313" key="3">
    <source>
        <dbReference type="EMBL" id="ETK94032.1"/>
    </source>
</evidence>
<dbReference type="InterPro" id="IPR029526">
    <property type="entry name" value="PGBD"/>
</dbReference>
<name>W2HFJ7_PHYNI</name>
<sequence>MSCMASAYAGVDKDPRKPIRPFVDGFDERRTHVVSPGNILCVDERMSIRKGRENIYCHDGLPYNTKIARKPEGIGTELTSLARGESDVSFGLELVEGAPRQRAKPYARDNGEGGSPCILAS</sequence>
<dbReference type="AlphaFoldDB" id="W2HFJ7"/>
<reference evidence="3" key="1">
    <citation type="submission" date="2013-11" db="EMBL/GenBank/DDBJ databases">
        <title>The Genome Sequence of Phytophthora parasitica CJ02B3.</title>
        <authorList>
            <consortium name="The Broad Institute Genomics Platform"/>
            <person name="Russ C."/>
            <person name="Tyler B."/>
            <person name="Panabieres F."/>
            <person name="Shan W."/>
            <person name="Tripathy S."/>
            <person name="Grunwald N."/>
            <person name="Machado M."/>
            <person name="Johnson C.S."/>
            <person name="Arredondo F."/>
            <person name="Hong C."/>
            <person name="Coffey M."/>
            <person name="Young S.K."/>
            <person name="Zeng Q."/>
            <person name="Gargeya S."/>
            <person name="Fitzgerald M."/>
            <person name="Abouelleil A."/>
            <person name="Alvarado L."/>
            <person name="Chapman S.B."/>
            <person name="Gainer-Dewar J."/>
            <person name="Goldberg J."/>
            <person name="Griggs A."/>
            <person name="Gujja S."/>
            <person name="Hansen M."/>
            <person name="Howarth C."/>
            <person name="Imamovic A."/>
            <person name="Ireland A."/>
            <person name="Larimer J."/>
            <person name="McCowan C."/>
            <person name="Murphy C."/>
            <person name="Pearson M."/>
            <person name="Poon T.W."/>
            <person name="Priest M."/>
            <person name="Roberts A."/>
            <person name="Saif S."/>
            <person name="Shea T."/>
            <person name="Sykes S."/>
            <person name="Wortman J."/>
            <person name="Nusbaum C."/>
            <person name="Birren B."/>
        </authorList>
    </citation>
    <scope>NUCLEOTIDE SEQUENCE [LARGE SCALE GENOMIC DNA]</scope>
    <source>
        <strain evidence="3">CJ02B3</strain>
    </source>
</reference>
<dbReference type="Proteomes" id="UP000053236">
    <property type="component" value="Unassembled WGS sequence"/>
</dbReference>
<evidence type="ECO:0000259" key="2">
    <source>
        <dbReference type="Pfam" id="PF13843"/>
    </source>
</evidence>
<dbReference type="Pfam" id="PF13843">
    <property type="entry name" value="DDE_Tnp_1_7"/>
    <property type="match status" value="1"/>
</dbReference>
<organism evidence="3">
    <name type="scientific">Phytophthora nicotianae</name>
    <name type="common">Potato buckeye rot agent</name>
    <name type="synonym">Phytophthora parasitica</name>
    <dbReference type="NCBI Taxonomy" id="4792"/>
    <lineage>
        <taxon>Eukaryota</taxon>
        <taxon>Sar</taxon>
        <taxon>Stramenopiles</taxon>
        <taxon>Oomycota</taxon>
        <taxon>Peronosporomycetes</taxon>
        <taxon>Peronosporales</taxon>
        <taxon>Peronosporaceae</taxon>
        <taxon>Phytophthora</taxon>
    </lineage>
</organism>